<reference evidence="2 3" key="1">
    <citation type="submission" date="2014-01" db="EMBL/GenBank/DDBJ databases">
        <title>Roseivivax halodurans JCM 10272 Genome Sequencing.</title>
        <authorList>
            <person name="Lai Q."/>
            <person name="Li G."/>
            <person name="Shao Z."/>
        </authorList>
    </citation>
    <scope>NUCLEOTIDE SEQUENCE [LARGE SCALE GENOMIC DNA]</scope>
    <source>
        <strain evidence="2 3">JCM 10272</strain>
    </source>
</reference>
<feature type="compositionally biased region" description="Basic and acidic residues" evidence="1">
    <location>
        <begin position="160"/>
        <end position="173"/>
    </location>
</feature>
<evidence type="ECO:0000256" key="1">
    <source>
        <dbReference type="SAM" id="MobiDB-lite"/>
    </source>
</evidence>
<feature type="compositionally biased region" description="Basic and acidic residues" evidence="1">
    <location>
        <begin position="82"/>
        <end position="93"/>
    </location>
</feature>
<evidence type="ECO:0000313" key="2">
    <source>
        <dbReference type="EMBL" id="ETX14888.1"/>
    </source>
</evidence>
<dbReference type="Proteomes" id="UP000022447">
    <property type="component" value="Unassembled WGS sequence"/>
</dbReference>
<name>X7EIE6_9RHOB</name>
<keyword evidence="3" id="KW-1185">Reference proteome</keyword>
<feature type="compositionally biased region" description="Basic and acidic residues" evidence="1">
    <location>
        <begin position="20"/>
        <end position="29"/>
    </location>
</feature>
<sequence>MKKHTPASEIEDVLSSIRRLISEGTRDPAGEGGDASASEVPALVLTPQQRIGDDAARSEPKPMMLDNPLILPGDETAGSAREPLDTGTDRGEGQPDEAAATTPRSDPSERPVVTPATGGASDDGRSPAPGGFGNTPEEGVGTSPQESEAEMTAVALHALHGHETREDVEEARVSHALEDKLAELEAIVLQADDGRDAVPEPAPNQVSTGGTTGGTHAGATLDEEALRQLIAEVVREELQGALGERVTRNLRKLVRREIERALATRDVD</sequence>
<dbReference type="OrthoDB" id="7875768at2"/>
<dbReference type="RefSeq" id="WP_037261590.1">
    <property type="nucleotide sequence ID" value="NZ_JALZ01000008.1"/>
</dbReference>
<dbReference type="STRING" id="1449350.OCH239_20575"/>
<dbReference type="AlphaFoldDB" id="X7EIE6"/>
<proteinExistence type="predicted"/>
<evidence type="ECO:0000313" key="3">
    <source>
        <dbReference type="Proteomes" id="UP000022447"/>
    </source>
</evidence>
<organism evidence="2 3">
    <name type="scientific">Roseivivax halodurans JCM 10272</name>
    <dbReference type="NCBI Taxonomy" id="1449350"/>
    <lineage>
        <taxon>Bacteria</taxon>
        <taxon>Pseudomonadati</taxon>
        <taxon>Pseudomonadota</taxon>
        <taxon>Alphaproteobacteria</taxon>
        <taxon>Rhodobacterales</taxon>
        <taxon>Roseobacteraceae</taxon>
        <taxon>Roseivivax</taxon>
    </lineage>
</organism>
<feature type="region of interest" description="Disordered" evidence="1">
    <location>
        <begin position="19"/>
        <end position="173"/>
    </location>
</feature>
<comment type="caution">
    <text evidence="2">The sequence shown here is derived from an EMBL/GenBank/DDBJ whole genome shotgun (WGS) entry which is preliminary data.</text>
</comment>
<dbReference type="EMBL" id="JALZ01000008">
    <property type="protein sequence ID" value="ETX14888.1"/>
    <property type="molecule type" value="Genomic_DNA"/>
</dbReference>
<dbReference type="eggNOG" id="ENOG5032YP1">
    <property type="taxonomic scope" value="Bacteria"/>
</dbReference>
<protein>
    <submittedName>
        <fullName evidence="2">Uncharacterized protein</fullName>
    </submittedName>
</protein>
<feature type="region of interest" description="Disordered" evidence="1">
    <location>
        <begin position="195"/>
        <end position="220"/>
    </location>
</feature>
<accession>X7EIE6</accession>
<feature type="compositionally biased region" description="Basic and acidic residues" evidence="1">
    <location>
        <begin position="51"/>
        <end position="60"/>
    </location>
</feature>
<gene>
    <name evidence="2" type="ORF">OCH239_20575</name>
</gene>